<evidence type="ECO:0000256" key="2">
    <source>
        <dbReference type="ARBA" id="ARBA00000909"/>
    </source>
</evidence>
<dbReference type="NCBIfam" id="TIGR00197">
    <property type="entry name" value="yjeF_nterm"/>
    <property type="match status" value="1"/>
</dbReference>
<dbReference type="InterPro" id="IPR004443">
    <property type="entry name" value="YjeF_N_dom"/>
</dbReference>
<dbReference type="PROSITE" id="PS51385">
    <property type="entry name" value="YJEF_N"/>
    <property type="match status" value="1"/>
</dbReference>
<keyword evidence="5" id="KW-0547">Nucleotide-binding</keyword>
<dbReference type="InterPro" id="IPR032976">
    <property type="entry name" value="YJEFN_prot_NAXE-like"/>
</dbReference>
<dbReference type="PANTHER" id="PTHR13232">
    <property type="entry name" value="NAD(P)H-HYDRATE EPIMERASE"/>
    <property type="match status" value="1"/>
</dbReference>
<accession>A0A183EAA5</accession>
<dbReference type="Gene3D" id="3.40.50.10260">
    <property type="entry name" value="YjeF N-terminal domain"/>
    <property type="match status" value="1"/>
</dbReference>
<evidence type="ECO:0000313" key="13">
    <source>
        <dbReference type="WBParaSite" id="GPUH_0001792101-mRNA-1"/>
    </source>
</evidence>
<evidence type="ECO:0000256" key="4">
    <source>
        <dbReference type="ARBA" id="ARBA00022723"/>
    </source>
</evidence>
<evidence type="ECO:0000256" key="6">
    <source>
        <dbReference type="ARBA" id="ARBA00022857"/>
    </source>
</evidence>
<evidence type="ECO:0000313" key="11">
    <source>
        <dbReference type="EMBL" id="VDN30655.1"/>
    </source>
</evidence>
<dbReference type="EMBL" id="UYRT01085859">
    <property type="protein sequence ID" value="VDN30655.1"/>
    <property type="molecule type" value="Genomic_DNA"/>
</dbReference>
<evidence type="ECO:0000256" key="5">
    <source>
        <dbReference type="ARBA" id="ARBA00022741"/>
    </source>
</evidence>
<reference evidence="11 12" key="2">
    <citation type="submission" date="2018-11" db="EMBL/GenBank/DDBJ databases">
        <authorList>
            <consortium name="Pathogen Informatics"/>
        </authorList>
    </citation>
    <scope>NUCLEOTIDE SEQUENCE [LARGE SCALE GENOMIC DNA]</scope>
</reference>
<dbReference type="GO" id="GO:0000166">
    <property type="term" value="F:nucleotide binding"/>
    <property type="evidence" value="ECO:0007669"/>
    <property type="project" value="UniProtKB-KW"/>
</dbReference>
<dbReference type="SUPFAM" id="SSF64153">
    <property type="entry name" value="YjeF N-terminal domain-like"/>
    <property type="match status" value="1"/>
</dbReference>
<keyword evidence="9" id="KW-0413">Isomerase</keyword>
<evidence type="ECO:0000313" key="12">
    <source>
        <dbReference type="Proteomes" id="UP000271098"/>
    </source>
</evidence>
<dbReference type="OrthoDB" id="10064708at2759"/>
<dbReference type="GO" id="GO:0052856">
    <property type="term" value="F:NAD(P)HX epimerase activity"/>
    <property type="evidence" value="ECO:0007669"/>
    <property type="project" value="UniProtKB-EC"/>
</dbReference>
<dbReference type="WBParaSite" id="GPUH_0001792101-mRNA-1">
    <property type="protein sequence ID" value="GPUH_0001792101-mRNA-1"/>
    <property type="gene ID" value="GPUH_0001792101"/>
</dbReference>
<proteinExistence type="predicted"/>
<keyword evidence="12" id="KW-1185">Reference proteome</keyword>
<dbReference type="Proteomes" id="UP000271098">
    <property type="component" value="Unassembled WGS sequence"/>
</dbReference>
<dbReference type="GO" id="GO:0046872">
    <property type="term" value="F:metal ion binding"/>
    <property type="evidence" value="ECO:0007669"/>
    <property type="project" value="UniProtKB-KW"/>
</dbReference>
<keyword evidence="8" id="KW-0520">NAD</keyword>
<dbReference type="EC" id="5.1.99.6" evidence="3"/>
<sequence>MELAGLSCAHAVARSYDRGKVLVLSGPGNNGGDGLVCARHLKLLGFEPSILYPKQSKSELMRRLVTQTTKMGISYLDESDAKEPADLKNNFSLVIDALFGFSFKPPLRPPFDQIIDVVNKSSLPVFAVDIPSGTVVIFIFPLY</sequence>
<reference evidence="13" key="1">
    <citation type="submission" date="2016-06" db="UniProtKB">
        <authorList>
            <consortium name="WormBaseParasite"/>
        </authorList>
    </citation>
    <scope>IDENTIFICATION</scope>
</reference>
<dbReference type="PANTHER" id="PTHR13232:SF10">
    <property type="entry name" value="NAD(P)H-HYDRATE EPIMERASE"/>
    <property type="match status" value="1"/>
</dbReference>
<keyword evidence="7" id="KW-0630">Potassium</keyword>
<dbReference type="AlphaFoldDB" id="A0A183EAA5"/>
<evidence type="ECO:0000256" key="7">
    <source>
        <dbReference type="ARBA" id="ARBA00022958"/>
    </source>
</evidence>
<gene>
    <name evidence="11" type="ORF">GPUH_LOCUS17896</name>
</gene>
<comment type="catalytic activity">
    <reaction evidence="2">
        <text>(6R)-NADPHX = (6S)-NADPHX</text>
        <dbReference type="Rhea" id="RHEA:32227"/>
        <dbReference type="ChEBI" id="CHEBI:64076"/>
        <dbReference type="ChEBI" id="CHEBI:64077"/>
        <dbReference type="EC" id="5.1.99.6"/>
    </reaction>
</comment>
<dbReference type="Pfam" id="PF03853">
    <property type="entry name" value="YjeF_N"/>
    <property type="match status" value="1"/>
</dbReference>
<evidence type="ECO:0000256" key="1">
    <source>
        <dbReference type="ARBA" id="ARBA00000013"/>
    </source>
</evidence>
<evidence type="ECO:0000256" key="9">
    <source>
        <dbReference type="ARBA" id="ARBA00023235"/>
    </source>
</evidence>
<name>A0A183EAA5_9BILA</name>
<feature type="domain" description="YjeF N-terminal" evidence="10">
    <location>
        <begin position="1"/>
        <end position="143"/>
    </location>
</feature>
<organism evidence="13">
    <name type="scientific">Gongylonema pulchrum</name>
    <dbReference type="NCBI Taxonomy" id="637853"/>
    <lineage>
        <taxon>Eukaryota</taxon>
        <taxon>Metazoa</taxon>
        <taxon>Ecdysozoa</taxon>
        <taxon>Nematoda</taxon>
        <taxon>Chromadorea</taxon>
        <taxon>Rhabditida</taxon>
        <taxon>Spirurina</taxon>
        <taxon>Spiruromorpha</taxon>
        <taxon>Spiruroidea</taxon>
        <taxon>Gongylonematidae</taxon>
        <taxon>Gongylonema</taxon>
    </lineage>
</organism>
<protein>
    <recommendedName>
        <fullName evidence="3">NAD(P)H-hydrate epimerase</fullName>
        <ecNumber evidence="3">5.1.99.6</ecNumber>
    </recommendedName>
</protein>
<dbReference type="GO" id="GO:0005739">
    <property type="term" value="C:mitochondrion"/>
    <property type="evidence" value="ECO:0007669"/>
    <property type="project" value="TreeGrafter"/>
</dbReference>
<evidence type="ECO:0000256" key="3">
    <source>
        <dbReference type="ARBA" id="ARBA00012228"/>
    </source>
</evidence>
<keyword evidence="6" id="KW-0521">NADP</keyword>
<evidence type="ECO:0000256" key="8">
    <source>
        <dbReference type="ARBA" id="ARBA00023027"/>
    </source>
</evidence>
<evidence type="ECO:0000259" key="10">
    <source>
        <dbReference type="PROSITE" id="PS51385"/>
    </source>
</evidence>
<keyword evidence="4" id="KW-0479">Metal-binding</keyword>
<dbReference type="InterPro" id="IPR036652">
    <property type="entry name" value="YjeF_N_dom_sf"/>
</dbReference>
<comment type="catalytic activity">
    <reaction evidence="1">
        <text>(6R)-NADHX = (6S)-NADHX</text>
        <dbReference type="Rhea" id="RHEA:32215"/>
        <dbReference type="ChEBI" id="CHEBI:64074"/>
        <dbReference type="ChEBI" id="CHEBI:64075"/>
        <dbReference type="EC" id="5.1.99.6"/>
    </reaction>
</comment>